<dbReference type="Proteomes" id="UP000018958">
    <property type="component" value="Unassembled WGS sequence"/>
</dbReference>
<dbReference type="InterPro" id="IPR007527">
    <property type="entry name" value="Znf_SWIM"/>
</dbReference>
<evidence type="ECO:0000313" key="5">
    <source>
        <dbReference type="Proteomes" id="UP000018958"/>
    </source>
</evidence>
<proteinExistence type="predicted"/>
<dbReference type="GO" id="GO:0008270">
    <property type="term" value="F:zinc ion binding"/>
    <property type="evidence" value="ECO:0007669"/>
    <property type="project" value="UniProtKB-KW"/>
</dbReference>
<dbReference type="PROSITE" id="PS50966">
    <property type="entry name" value="ZF_SWIM"/>
    <property type="match status" value="1"/>
</dbReference>
<reference evidence="4 5" key="1">
    <citation type="submission" date="2013-11" db="EMBL/GenBank/DDBJ databases">
        <title>The Genome Sequence of Phytophthora parasitica CJ01A1.</title>
        <authorList>
            <consortium name="The Broad Institute Genomics Platform"/>
            <person name="Russ C."/>
            <person name="Tyler B."/>
            <person name="Panabieres F."/>
            <person name="Shan W."/>
            <person name="Tripathy S."/>
            <person name="Grunwald N."/>
            <person name="Machado M."/>
            <person name="Johnson C.S."/>
            <person name="Walker B."/>
            <person name="Young S.K."/>
            <person name="Zeng Q."/>
            <person name="Gargeya S."/>
            <person name="Fitzgerald M."/>
            <person name="Haas B."/>
            <person name="Abouelleil A."/>
            <person name="Allen A.W."/>
            <person name="Alvarado L."/>
            <person name="Arachchi H.M."/>
            <person name="Berlin A.M."/>
            <person name="Chapman S.B."/>
            <person name="Gainer-Dewar J."/>
            <person name="Goldberg J."/>
            <person name="Griggs A."/>
            <person name="Gujja S."/>
            <person name="Hansen M."/>
            <person name="Howarth C."/>
            <person name="Imamovic A."/>
            <person name="Ireland A."/>
            <person name="Larimer J."/>
            <person name="McCowan C."/>
            <person name="Murphy C."/>
            <person name="Pearson M."/>
            <person name="Poon T.W."/>
            <person name="Priest M."/>
            <person name="Roberts A."/>
            <person name="Saif S."/>
            <person name="Shea T."/>
            <person name="Sisk P."/>
            <person name="Sykes S."/>
            <person name="Wortman J."/>
            <person name="Nusbaum C."/>
            <person name="Birren B."/>
        </authorList>
    </citation>
    <scope>NUCLEOTIDE SEQUENCE [LARGE SCALE GENOMIC DNA]</scope>
    <source>
        <strain evidence="4 5">CJ01A1</strain>
    </source>
</reference>
<protein>
    <recommendedName>
        <fullName evidence="3">SWIM-type domain-containing protein</fullName>
    </recommendedName>
</protein>
<keyword evidence="1" id="KW-0863">Zinc-finger</keyword>
<feature type="region of interest" description="Disordered" evidence="2">
    <location>
        <begin position="1"/>
        <end position="41"/>
    </location>
</feature>
<dbReference type="OrthoDB" id="94217at2759"/>
<dbReference type="EMBL" id="ANIX01004391">
    <property type="protein sequence ID" value="ETP00509.1"/>
    <property type="molecule type" value="Genomic_DNA"/>
</dbReference>
<keyword evidence="1" id="KW-0479">Metal-binding</keyword>
<dbReference type="Pfam" id="PF04434">
    <property type="entry name" value="SWIM"/>
    <property type="match status" value="1"/>
</dbReference>
<feature type="compositionally biased region" description="Polar residues" evidence="2">
    <location>
        <begin position="28"/>
        <end position="37"/>
    </location>
</feature>
<name>W2VT13_PHYNI</name>
<evidence type="ECO:0000256" key="2">
    <source>
        <dbReference type="SAM" id="MobiDB-lite"/>
    </source>
</evidence>
<sequence length="293" mass="32915">METKADLSGNESDATVVLEYTDGDDEGGSSSLQVEPTQQDDEIGMVAQNRREPAPPKATFKSVGFYNTLGEAEGALHGFNRFVYTYRTRFQRSLRSWLGGEVPIFDIQFTFLSLHQVTLHEHHLAQMEDLPLQSMWRSPEIVSVRKDLSCTCKSYKHSGWVCSHVIAYLHLLDKLNIERALETIPMRGPPGRRESTRGGLNRDSACDVDRLIEVFAKDPGRALKWSVVEEFEVLDDGVAVPDRRIGQVSACRLSPHDGVYIWTASFVDGGRTEYKGEELVHAIRRARDMSASV</sequence>
<evidence type="ECO:0000256" key="1">
    <source>
        <dbReference type="PROSITE-ProRule" id="PRU00325"/>
    </source>
</evidence>
<gene>
    <name evidence="4" type="ORF">F441_22093</name>
</gene>
<comment type="caution">
    <text evidence="4">The sequence shown here is derived from an EMBL/GenBank/DDBJ whole genome shotgun (WGS) entry which is preliminary data.</text>
</comment>
<organism evidence="4 5">
    <name type="scientific">Phytophthora nicotianae CJ01A1</name>
    <dbReference type="NCBI Taxonomy" id="1317063"/>
    <lineage>
        <taxon>Eukaryota</taxon>
        <taxon>Sar</taxon>
        <taxon>Stramenopiles</taxon>
        <taxon>Oomycota</taxon>
        <taxon>Peronosporomycetes</taxon>
        <taxon>Peronosporales</taxon>
        <taxon>Peronosporaceae</taxon>
        <taxon>Phytophthora</taxon>
    </lineage>
</organism>
<evidence type="ECO:0000313" key="4">
    <source>
        <dbReference type="EMBL" id="ETP00509.1"/>
    </source>
</evidence>
<evidence type="ECO:0000259" key="3">
    <source>
        <dbReference type="PROSITE" id="PS50966"/>
    </source>
</evidence>
<accession>W2VT13</accession>
<keyword evidence="1" id="KW-0862">Zinc</keyword>
<feature type="domain" description="SWIM-type" evidence="3">
    <location>
        <begin position="142"/>
        <end position="173"/>
    </location>
</feature>
<dbReference type="AlphaFoldDB" id="W2VT13"/>